<dbReference type="SUPFAM" id="SSF101936">
    <property type="entry name" value="DNA-binding pseudobarrel domain"/>
    <property type="match status" value="1"/>
</dbReference>
<dbReference type="Gene3D" id="2.40.330.10">
    <property type="entry name" value="DNA-binding pseudobarrel domain"/>
    <property type="match status" value="1"/>
</dbReference>
<keyword evidence="7" id="KW-1185">Reference proteome</keyword>
<dbReference type="PANTHER" id="PTHR12815">
    <property type="entry name" value="SORTING AND ASSEMBLY MACHINERY SAMM50 PROTEIN FAMILY MEMBER"/>
    <property type="match status" value="1"/>
</dbReference>
<gene>
    <name evidence="6" type="ORF">RIF29_03387</name>
</gene>
<organism evidence="6 7">
    <name type="scientific">Crotalaria pallida</name>
    <name type="common">Smooth rattlebox</name>
    <name type="synonym">Crotalaria striata</name>
    <dbReference type="NCBI Taxonomy" id="3830"/>
    <lineage>
        <taxon>Eukaryota</taxon>
        <taxon>Viridiplantae</taxon>
        <taxon>Streptophyta</taxon>
        <taxon>Embryophyta</taxon>
        <taxon>Tracheophyta</taxon>
        <taxon>Spermatophyta</taxon>
        <taxon>Magnoliopsida</taxon>
        <taxon>eudicotyledons</taxon>
        <taxon>Gunneridae</taxon>
        <taxon>Pentapetalae</taxon>
        <taxon>rosids</taxon>
        <taxon>fabids</taxon>
        <taxon>Fabales</taxon>
        <taxon>Fabaceae</taxon>
        <taxon>Papilionoideae</taxon>
        <taxon>50 kb inversion clade</taxon>
        <taxon>genistoids sensu lato</taxon>
        <taxon>core genistoids</taxon>
        <taxon>Crotalarieae</taxon>
        <taxon>Crotalaria</taxon>
    </lineage>
</organism>
<dbReference type="Proteomes" id="UP001372338">
    <property type="component" value="Unassembled WGS sequence"/>
</dbReference>
<evidence type="ECO:0000313" key="6">
    <source>
        <dbReference type="EMBL" id="KAK7289613.1"/>
    </source>
</evidence>
<reference evidence="6 7" key="1">
    <citation type="submission" date="2024-01" db="EMBL/GenBank/DDBJ databases">
        <title>The genomes of 5 underutilized Papilionoideae crops provide insights into root nodulation and disease resistanc.</title>
        <authorList>
            <person name="Yuan L."/>
        </authorList>
    </citation>
    <scope>NUCLEOTIDE SEQUENCE [LARGE SCALE GENOMIC DNA]</scope>
    <source>
        <strain evidence="6">ZHUSHIDOU_FW_LH</strain>
        <tissue evidence="6">Leaf</tissue>
    </source>
</reference>
<sequence length="163" mass="17940">MDHVLEMWVDRTGVKANITKNFTSQSKFTYGLVMEEIRTLDDEGDICTHGRRMLANGDIFDKGPPTTLSGTGKDRMAFLQANITRDNTKLVNGAVVGERNVFQLEGMNLEDKEVEELGEDEEEVNGGSLSKSTPYMFCKTLTASDTITHGGFSIPRGAAKSLE</sequence>
<dbReference type="GO" id="GO:0005634">
    <property type="term" value="C:nucleus"/>
    <property type="evidence" value="ECO:0007669"/>
    <property type="project" value="UniProtKB-SubCell"/>
</dbReference>
<dbReference type="InterPro" id="IPR039910">
    <property type="entry name" value="D15-like"/>
</dbReference>
<evidence type="ECO:0000313" key="7">
    <source>
        <dbReference type="Proteomes" id="UP001372338"/>
    </source>
</evidence>
<keyword evidence="2" id="KW-0805">Transcription regulation</keyword>
<name>A0AAN9J034_CROPI</name>
<evidence type="ECO:0000256" key="2">
    <source>
        <dbReference type="ARBA" id="ARBA00023015"/>
    </source>
</evidence>
<keyword evidence="3" id="KW-0238">DNA-binding</keyword>
<evidence type="ECO:0000256" key="3">
    <source>
        <dbReference type="ARBA" id="ARBA00023125"/>
    </source>
</evidence>
<comment type="caution">
    <text evidence="6">The sequence shown here is derived from an EMBL/GenBank/DDBJ whole genome shotgun (WGS) entry which is preliminary data.</text>
</comment>
<dbReference type="GO" id="GO:0009658">
    <property type="term" value="P:chloroplast organization"/>
    <property type="evidence" value="ECO:0007669"/>
    <property type="project" value="TreeGrafter"/>
</dbReference>
<comment type="subcellular location">
    <subcellularLocation>
        <location evidence="1">Nucleus</location>
    </subcellularLocation>
</comment>
<dbReference type="EMBL" id="JAYWIO010000001">
    <property type="protein sequence ID" value="KAK7289613.1"/>
    <property type="molecule type" value="Genomic_DNA"/>
</dbReference>
<dbReference type="GO" id="GO:0003677">
    <property type="term" value="F:DNA binding"/>
    <property type="evidence" value="ECO:0007669"/>
    <property type="project" value="UniProtKB-KW"/>
</dbReference>
<dbReference type="GO" id="GO:0045037">
    <property type="term" value="P:protein import into chloroplast stroma"/>
    <property type="evidence" value="ECO:0007669"/>
    <property type="project" value="TreeGrafter"/>
</dbReference>
<accession>A0AAN9J034</accession>
<dbReference type="AlphaFoldDB" id="A0AAN9J034"/>
<proteinExistence type="predicted"/>
<dbReference type="GO" id="GO:0009707">
    <property type="term" value="C:chloroplast outer membrane"/>
    <property type="evidence" value="ECO:0007669"/>
    <property type="project" value="TreeGrafter"/>
</dbReference>
<evidence type="ECO:0000256" key="5">
    <source>
        <dbReference type="ARBA" id="ARBA00023242"/>
    </source>
</evidence>
<keyword evidence="4" id="KW-0804">Transcription</keyword>
<dbReference type="InterPro" id="IPR015300">
    <property type="entry name" value="DNA-bd_pseudobarrel_sf"/>
</dbReference>
<dbReference type="PANTHER" id="PTHR12815:SF42">
    <property type="entry name" value="BACTERIAL SURFACE ANTIGEN (D15) DOMAIN-CONTAINING PROTEIN"/>
    <property type="match status" value="1"/>
</dbReference>
<evidence type="ECO:0000256" key="1">
    <source>
        <dbReference type="ARBA" id="ARBA00004123"/>
    </source>
</evidence>
<evidence type="ECO:0000256" key="4">
    <source>
        <dbReference type="ARBA" id="ARBA00023163"/>
    </source>
</evidence>
<protein>
    <submittedName>
        <fullName evidence="6">Uncharacterized protein</fullName>
    </submittedName>
</protein>
<keyword evidence="5" id="KW-0539">Nucleus</keyword>